<dbReference type="EMBL" id="GBRH01225945">
    <property type="protein sequence ID" value="JAD71950.1"/>
    <property type="molecule type" value="Transcribed_RNA"/>
</dbReference>
<sequence>MLTAAKVTQGNNDLVLIMDDALHAQWKLNPECVSYEESRYH</sequence>
<evidence type="ECO:0000313" key="1">
    <source>
        <dbReference type="EMBL" id="JAD71950.1"/>
    </source>
</evidence>
<organism evidence="1">
    <name type="scientific">Arundo donax</name>
    <name type="common">Giant reed</name>
    <name type="synonym">Donax arundinaceus</name>
    <dbReference type="NCBI Taxonomy" id="35708"/>
    <lineage>
        <taxon>Eukaryota</taxon>
        <taxon>Viridiplantae</taxon>
        <taxon>Streptophyta</taxon>
        <taxon>Embryophyta</taxon>
        <taxon>Tracheophyta</taxon>
        <taxon>Spermatophyta</taxon>
        <taxon>Magnoliopsida</taxon>
        <taxon>Liliopsida</taxon>
        <taxon>Poales</taxon>
        <taxon>Poaceae</taxon>
        <taxon>PACMAD clade</taxon>
        <taxon>Arundinoideae</taxon>
        <taxon>Arundineae</taxon>
        <taxon>Arundo</taxon>
    </lineage>
</organism>
<protein>
    <submittedName>
        <fullName evidence="1">Uncharacterized protein</fullName>
    </submittedName>
</protein>
<reference evidence="1" key="2">
    <citation type="journal article" date="2015" name="Data Brief">
        <title>Shoot transcriptome of the giant reed, Arundo donax.</title>
        <authorList>
            <person name="Barrero R.A."/>
            <person name="Guerrero F.D."/>
            <person name="Moolhuijzen P."/>
            <person name="Goolsby J.A."/>
            <person name="Tidwell J."/>
            <person name="Bellgard S.E."/>
            <person name="Bellgard M.I."/>
        </authorList>
    </citation>
    <scope>NUCLEOTIDE SEQUENCE</scope>
    <source>
        <tissue evidence="1">Shoot tissue taken approximately 20 cm above the soil surface</tissue>
    </source>
</reference>
<accession>A0A0A9CEX3</accession>
<reference evidence="1" key="1">
    <citation type="submission" date="2014-09" db="EMBL/GenBank/DDBJ databases">
        <authorList>
            <person name="Magalhaes I.L.F."/>
            <person name="Oliveira U."/>
            <person name="Santos F.R."/>
            <person name="Vidigal T.H.D.A."/>
            <person name="Brescovit A.D."/>
            <person name="Santos A.J."/>
        </authorList>
    </citation>
    <scope>NUCLEOTIDE SEQUENCE</scope>
    <source>
        <tissue evidence="1">Shoot tissue taken approximately 20 cm above the soil surface</tissue>
    </source>
</reference>
<proteinExistence type="predicted"/>
<name>A0A0A9CEX3_ARUDO</name>
<dbReference type="AlphaFoldDB" id="A0A0A9CEX3"/>